<dbReference type="Proteomes" id="UP000467841">
    <property type="component" value="Unassembled WGS sequence"/>
</dbReference>
<accession>A0A6D2LHX0</accession>
<evidence type="ECO:0008006" key="3">
    <source>
        <dbReference type="Google" id="ProtNLM"/>
    </source>
</evidence>
<dbReference type="AlphaFoldDB" id="A0A6D2LHX0"/>
<evidence type="ECO:0000313" key="1">
    <source>
        <dbReference type="EMBL" id="CAA7059512.1"/>
    </source>
</evidence>
<evidence type="ECO:0000313" key="2">
    <source>
        <dbReference type="Proteomes" id="UP000467841"/>
    </source>
</evidence>
<organism evidence="1 2">
    <name type="scientific">Microthlaspi erraticum</name>
    <dbReference type="NCBI Taxonomy" id="1685480"/>
    <lineage>
        <taxon>Eukaryota</taxon>
        <taxon>Viridiplantae</taxon>
        <taxon>Streptophyta</taxon>
        <taxon>Embryophyta</taxon>
        <taxon>Tracheophyta</taxon>
        <taxon>Spermatophyta</taxon>
        <taxon>Magnoliopsida</taxon>
        <taxon>eudicotyledons</taxon>
        <taxon>Gunneridae</taxon>
        <taxon>Pentapetalae</taxon>
        <taxon>rosids</taxon>
        <taxon>malvids</taxon>
        <taxon>Brassicales</taxon>
        <taxon>Brassicaceae</taxon>
        <taxon>Coluteocarpeae</taxon>
        <taxon>Microthlaspi</taxon>
    </lineage>
</organism>
<proteinExistence type="predicted"/>
<dbReference type="EMBL" id="CACVBM020001784">
    <property type="protein sequence ID" value="CAA7059512.1"/>
    <property type="molecule type" value="Genomic_DNA"/>
</dbReference>
<comment type="caution">
    <text evidence="1">The sequence shown here is derived from an EMBL/GenBank/DDBJ whole genome shotgun (WGS) entry which is preliminary data.</text>
</comment>
<sequence>MHWIAWEKICIPLEEGGLEFRDLKNFNIALLAKQLWRILYYPSSLLARVLKARYFRHSNPLDIEKSNAPSYGWRSMLAAKDLLKAGIRKNIASGERAMDPNYSG</sequence>
<gene>
    <name evidence="1" type="ORF">MERR_LOCUS46748</name>
</gene>
<protein>
    <recommendedName>
        <fullName evidence="3">Reverse transcriptase zinc-binding domain-containing protein</fullName>
    </recommendedName>
</protein>
<keyword evidence="2" id="KW-1185">Reference proteome</keyword>
<name>A0A6D2LHX0_9BRAS</name>
<dbReference type="OrthoDB" id="1104000at2759"/>
<reference evidence="1" key="1">
    <citation type="submission" date="2020-01" db="EMBL/GenBank/DDBJ databases">
        <authorList>
            <person name="Mishra B."/>
        </authorList>
    </citation>
    <scope>NUCLEOTIDE SEQUENCE [LARGE SCALE GENOMIC DNA]</scope>
</reference>